<proteinExistence type="predicted"/>
<dbReference type="Gene3D" id="3.60.15.10">
    <property type="entry name" value="Ribonuclease Z/Hydroxyacylglutathione hydrolase-like"/>
    <property type="match status" value="1"/>
</dbReference>
<dbReference type="InterPro" id="IPR036866">
    <property type="entry name" value="RibonucZ/Hydroxyglut_hydro"/>
</dbReference>
<name>A0A1G2PCA3_9BACT</name>
<dbReference type="EMBL" id="MHSR01000024">
    <property type="protein sequence ID" value="OHA45960.1"/>
    <property type="molecule type" value="Genomic_DNA"/>
</dbReference>
<reference evidence="1 2" key="1">
    <citation type="journal article" date="2016" name="Nat. Commun.">
        <title>Thousands of microbial genomes shed light on interconnected biogeochemical processes in an aquifer system.</title>
        <authorList>
            <person name="Anantharaman K."/>
            <person name="Brown C.T."/>
            <person name="Hug L.A."/>
            <person name="Sharon I."/>
            <person name="Castelle C.J."/>
            <person name="Probst A.J."/>
            <person name="Thomas B.C."/>
            <person name="Singh A."/>
            <person name="Wilkins M.J."/>
            <person name="Karaoz U."/>
            <person name="Brodie E.L."/>
            <person name="Williams K.H."/>
            <person name="Hubbard S.S."/>
            <person name="Banfield J.F."/>
        </authorList>
    </citation>
    <scope>NUCLEOTIDE SEQUENCE [LARGE SCALE GENOMIC DNA]</scope>
</reference>
<sequence length="201" mass="22394">MVITWYGNACLGIETRERGEESKSLIFFPQDKTSRSHAMEERAAIVVVPQDVKPNEGVFAIIGPGEYELAGFSIYAVPANISGSFGAAVKIHVENMNVLWLPALPTRPLSDKEFDDIGEIDIFLLPLNQEKNGKYISPDAATAVSLMNAVEPKLTIPFAREEKTMRDFFEEAGVKNAETLDKFSIRKKDLPEELQIIHLKV</sequence>
<organism evidence="1 2">
    <name type="scientific">Candidatus Terrybacteria bacterium RIFCSPHIGHO2_01_FULL_43_35</name>
    <dbReference type="NCBI Taxonomy" id="1802361"/>
    <lineage>
        <taxon>Bacteria</taxon>
        <taxon>Candidatus Terryibacteriota</taxon>
    </lineage>
</organism>
<dbReference type="AlphaFoldDB" id="A0A1G2PCA3"/>
<accession>A0A1G2PCA3</accession>
<evidence type="ECO:0000313" key="2">
    <source>
        <dbReference type="Proteomes" id="UP000178869"/>
    </source>
</evidence>
<dbReference type="Proteomes" id="UP000178869">
    <property type="component" value="Unassembled WGS sequence"/>
</dbReference>
<protein>
    <submittedName>
        <fullName evidence="1">Uncharacterized protein</fullName>
    </submittedName>
</protein>
<gene>
    <name evidence="1" type="ORF">A2828_00865</name>
</gene>
<dbReference type="Pfam" id="PF13483">
    <property type="entry name" value="Lactamase_B_3"/>
    <property type="match status" value="1"/>
</dbReference>
<evidence type="ECO:0000313" key="1">
    <source>
        <dbReference type="EMBL" id="OHA45960.1"/>
    </source>
</evidence>
<comment type="caution">
    <text evidence="1">The sequence shown here is derived from an EMBL/GenBank/DDBJ whole genome shotgun (WGS) entry which is preliminary data.</text>
</comment>